<dbReference type="PRINTS" id="PR00171">
    <property type="entry name" value="SUGRTRNSPORT"/>
</dbReference>
<evidence type="ECO:0000256" key="1">
    <source>
        <dbReference type="ARBA" id="ARBA00004141"/>
    </source>
</evidence>
<dbReference type="GO" id="GO:0016020">
    <property type="term" value="C:membrane"/>
    <property type="evidence" value="ECO:0007669"/>
    <property type="project" value="UniProtKB-SubCell"/>
</dbReference>
<dbReference type="Pfam" id="PF00083">
    <property type="entry name" value="Sugar_tr"/>
    <property type="match status" value="1"/>
</dbReference>
<dbReference type="InterPro" id="IPR005828">
    <property type="entry name" value="MFS_sugar_transport-like"/>
</dbReference>
<dbReference type="PANTHER" id="PTHR48022:SF2">
    <property type="entry name" value="PLASTIDIC GLUCOSE TRANSPORTER 4"/>
    <property type="match status" value="1"/>
</dbReference>
<dbReference type="Proteomes" id="UP001279734">
    <property type="component" value="Unassembled WGS sequence"/>
</dbReference>
<organism evidence="9 10">
    <name type="scientific">Nepenthes gracilis</name>
    <name type="common">Slender pitcher plant</name>
    <dbReference type="NCBI Taxonomy" id="150966"/>
    <lineage>
        <taxon>Eukaryota</taxon>
        <taxon>Viridiplantae</taxon>
        <taxon>Streptophyta</taxon>
        <taxon>Embryophyta</taxon>
        <taxon>Tracheophyta</taxon>
        <taxon>Spermatophyta</taxon>
        <taxon>Magnoliopsida</taxon>
        <taxon>eudicotyledons</taxon>
        <taxon>Gunneridae</taxon>
        <taxon>Pentapetalae</taxon>
        <taxon>Caryophyllales</taxon>
        <taxon>Nepenthaceae</taxon>
        <taxon>Nepenthes</taxon>
    </lineage>
</organism>
<evidence type="ECO:0000256" key="4">
    <source>
        <dbReference type="ARBA" id="ARBA00022692"/>
    </source>
</evidence>
<dbReference type="PANTHER" id="PTHR48022">
    <property type="entry name" value="PLASTIDIC GLUCOSE TRANSPORTER 4"/>
    <property type="match status" value="1"/>
</dbReference>
<evidence type="ECO:0000256" key="6">
    <source>
        <dbReference type="ARBA" id="ARBA00023136"/>
    </source>
</evidence>
<feature type="transmembrane region" description="Helical" evidence="7">
    <location>
        <begin position="131"/>
        <end position="153"/>
    </location>
</feature>
<dbReference type="SUPFAM" id="SSF103473">
    <property type="entry name" value="MFS general substrate transporter"/>
    <property type="match status" value="1"/>
</dbReference>
<evidence type="ECO:0000259" key="8">
    <source>
        <dbReference type="PROSITE" id="PS50850"/>
    </source>
</evidence>
<keyword evidence="6 7" id="KW-0472">Membrane</keyword>
<feature type="domain" description="Major facilitator superfamily (MFS) profile" evidence="8">
    <location>
        <begin position="96"/>
        <end position="279"/>
    </location>
</feature>
<gene>
    <name evidence="9" type="ORF">Nepgr_019207</name>
</gene>
<dbReference type="Gene3D" id="1.20.1250.20">
    <property type="entry name" value="MFS general substrate transporter like domains"/>
    <property type="match status" value="1"/>
</dbReference>
<proteinExistence type="inferred from homology"/>
<dbReference type="InterPro" id="IPR005829">
    <property type="entry name" value="Sugar_transporter_CS"/>
</dbReference>
<evidence type="ECO:0000256" key="7">
    <source>
        <dbReference type="SAM" id="Phobius"/>
    </source>
</evidence>
<sequence>MKWDICPRKSKHLVVEEAGRPKERVAVPWNSLPVYDHATCWNEDLTVSFRYLEIHDFAYAYQTRLATPSMVAEQIILALEDFKTFQCKPSAAVLPYVGVACLGAILFGYHLDVVNGALDYLSSDLSISRNIVLQGWVVSTLLADATMGSFTGGSLADKFGRTKTFQLDAILLAIGAFVCATAQSDQTMIGRLLCGIGIGISSALVPLYISEISPTEIRGALGSVNQIFICIGILAALMAGLPLAGNPLWWRTMFGIAVVPSFLLALGMALCPESPSWLF</sequence>
<evidence type="ECO:0000256" key="2">
    <source>
        <dbReference type="ARBA" id="ARBA00010992"/>
    </source>
</evidence>
<feature type="transmembrane region" description="Helical" evidence="7">
    <location>
        <begin position="221"/>
        <end position="242"/>
    </location>
</feature>
<comment type="caution">
    <text evidence="9">The sequence shown here is derived from an EMBL/GenBank/DDBJ whole genome shotgun (WGS) entry which is preliminary data.</text>
</comment>
<evidence type="ECO:0000313" key="10">
    <source>
        <dbReference type="Proteomes" id="UP001279734"/>
    </source>
</evidence>
<feature type="transmembrane region" description="Helical" evidence="7">
    <location>
        <begin position="248"/>
        <end position="271"/>
    </location>
</feature>
<accession>A0AAD3SUU2</accession>
<dbReference type="PROSITE" id="PS50850">
    <property type="entry name" value="MFS"/>
    <property type="match status" value="1"/>
</dbReference>
<dbReference type="GO" id="GO:0005351">
    <property type="term" value="F:carbohydrate:proton symporter activity"/>
    <property type="evidence" value="ECO:0007669"/>
    <property type="project" value="TreeGrafter"/>
</dbReference>
<dbReference type="PROSITE" id="PS00217">
    <property type="entry name" value="SUGAR_TRANSPORT_2"/>
    <property type="match status" value="1"/>
</dbReference>
<keyword evidence="3" id="KW-0813">Transport</keyword>
<dbReference type="InterPro" id="IPR003663">
    <property type="entry name" value="Sugar/inositol_transpt"/>
</dbReference>
<dbReference type="InterPro" id="IPR050360">
    <property type="entry name" value="MFS_Sugar_Transporters"/>
</dbReference>
<dbReference type="InterPro" id="IPR036259">
    <property type="entry name" value="MFS_trans_sf"/>
</dbReference>
<comment type="subcellular location">
    <subcellularLocation>
        <location evidence="1">Membrane</location>
        <topology evidence="1">Multi-pass membrane protein</topology>
    </subcellularLocation>
</comment>
<keyword evidence="10" id="KW-1185">Reference proteome</keyword>
<dbReference type="InterPro" id="IPR020846">
    <property type="entry name" value="MFS_dom"/>
</dbReference>
<protein>
    <recommendedName>
        <fullName evidence="8">Major facilitator superfamily (MFS) profile domain-containing protein</fullName>
    </recommendedName>
</protein>
<evidence type="ECO:0000256" key="3">
    <source>
        <dbReference type="ARBA" id="ARBA00022448"/>
    </source>
</evidence>
<feature type="transmembrane region" description="Helical" evidence="7">
    <location>
        <begin position="93"/>
        <end position="111"/>
    </location>
</feature>
<keyword evidence="4 7" id="KW-0812">Transmembrane</keyword>
<feature type="transmembrane region" description="Helical" evidence="7">
    <location>
        <begin position="189"/>
        <end position="209"/>
    </location>
</feature>
<reference evidence="9" key="1">
    <citation type="submission" date="2023-05" db="EMBL/GenBank/DDBJ databases">
        <title>Nepenthes gracilis genome sequencing.</title>
        <authorList>
            <person name="Fukushima K."/>
        </authorList>
    </citation>
    <scope>NUCLEOTIDE SEQUENCE</scope>
    <source>
        <strain evidence="9">SING2019-196</strain>
    </source>
</reference>
<dbReference type="AlphaFoldDB" id="A0AAD3SUU2"/>
<name>A0AAD3SUU2_NEPGR</name>
<keyword evidence="5 7" id="KW-1133">Transmembrane helix</keyword>
<evidence type="ECO:0000313" key="9">
    <source>
        <dbReference type="EMBL" id="GMH17366.1"/>
    </source>
</evidence>
<evidence type="ECO:0000256" key="5">
    <source>
        <dbReference type="ARBA" id="ARBA00022989"/>
    </source>
</evidence>
<comment type="similarity">
    <text evidence="2">Belongs to the major facilitator superfamily. Sugar transporter (TC 2.A.1.1) family.</text>
</comment>
<dbReference type="EMBL" id="BSYO01000017">
    <property type="protein sequence ID" value="GMH17366.1"/>
    <property type="molecule type" value="Genomic_DNA"/>
</dbReference>